<dbReference type="Proteomes" id="UP001629113">
    <property type="component" value="Unassembled WGS sequence"/>
</dbReference>
<accession>A0ABR4P389</accession>
<proteinExistence type="predicted"/>
<evidence type="ECO:0000313" key="2">
    <source>
        <dbReference type="EMBL" id="KAL3417781.1"/>
    </source>
</evidence>
<evidence type="ECO:0000256" key="1">
    <source>
        <dbReference type="SAM" id="MobiDB-lite"/>
    </source>
</evidence>
<reference evidence="2 3" key="1">
    <citation type="submission" date="2024-06" db="EMBL/GenBank/DDBJ databases">
        <title>Complete genome of Phlyctema vagabunda strain 19-DSS-EL-015.</title>
        <authorList>
            <person name="Fiorenzani C."/>
        </authorList>
    </citation>
    <scope>NUCLEOTIDE SEQUENCE [LARGE SCALE GENOMIC DNA]</scope>
    <source>
        <strain evidence="2 3">19-DSS-EL-015</strain>
    </source>
</reference>
<feature type="region of interest" description="Disordered" evidence="1">
    <location>
        <begin position="122"/>
        <end position="196"/>
    </location>
</feature>
<sequence length="385" mass="43591">MLELKGKYKLDTLFTSTLLFPQAYLVGTFKITIEVPRVISDTLYRSHWIILSYRCLTGWLEHPLSVDLIVSHPFLSYLYLHTSLPLNDEGGESFFIQNAEGWVTEGRAALTRKAQTVLEPGGAFESENEEGDGIFVSPGPESEPVVKTRVKQSMSRKSEPARQAKSLEEAEEYEEAGRGEKKRRRRRVQNEKRTVAPGSREYVSRFACLVEKDQDVLRQKIKKLNHASMKGDEEFLAVFERLHQSTSDNLPQQELKDLFGSNFSDKYTQCQKIHRNALSLVTKFEEASASVVEIDNAVPATQKKWNEEDEKMNRLLKTGLSVMESRVETALNGDSEGQEPLGAKNKQNVEKFFGKSDGKNTTAWGAAAKKHFKAYERFVAKVTAD</sequence>
<evidence type="ECO:0000313" key="3">
    <source>
        <dbReference type="Proteomes" id="UP001629113"/>
    </source>
</evidence>
<keyword evidence="3" id="KW-1185">Reference proteome</keyword>
<comment type="caution">
    <text evidence="2">The sequence shown here is derived from an EMBL/GenBank/DDBJ whole genome shotgun (WGS) entry which is preliminary data.</text>
</comment>
<organism evidence="2 3">
    <name type="scientific">Phlyctema vagabunda</name>
    <dbReference type="NCBI Taxonomy" id="108571"/>
    <lineage>
        <taxon>Eukaryota</taxon>
        <taxon>Fungi</taxon>
        <taxon>Dikarya</taxon>
        <taxon>Ascomycota</taxon>
        <taxon>Pezizomycotina</taxon>
        <taxon>Leotiomycetes</taxon>
        <taxon>Helotiales</taxon>
        <taxon>Dermateaceae</taxon>
        <taxon>Phlyctema</taxon>
    </lineage>
</organism>
<feature type="compositionally biased region" description="Basic and acidic residues" evidence="1">
    <location>
        <begin position="156"/>
        <end position="168"/>
    </location>
</feature>
<gene>
    <name evidence="2" type="ORF">PVAG01_10791</name>
</gene>
<dbReference type="EMBL" id="JBFCZG010000010">
    <property type="protein sequence ID" value="KAL3417781.1"/>
    <property type="molecule type" value="Genomic_DNA"/>
</dbReference>
<protein>
    <submittedName>
        <fullName evidence="2">Uncharacterized protein</fullName>
    </submittedName>
</protein>
<name>A0ABR4P389_9HELO</name>